<evidence type="ECO:0000256" key="2">
    <source>
        <dbReference type="ARBA" id="ARBA00023136"/>
    </source>
</evidence>
<keyword evidence="6" id="KW-0732">Signal</keyword>
<dbReference type="EMBL" id="JAAIYP010000044">
    <property type="protein sequence ID" value="NFV81983.1"/>
    <property type="molecule type" value="Genomic_DNA"/>
</dbReference>
<name>A0A7C9QW00_9PROT</name>
<evidence type="ECO:0000256" key="4">
    <source>
        <dbReference type="PROSITE-ProRule" id="PRU00473"/>
    </source>
</evidence>
<dbReference type="Proteomes" id="UP000480684">
    <property type="component" value="Unassembled WGS sequence"/>
</dbReference>
<keyword evidence="3" id="KW-0998">Cell outer membrane</keyword>
<dbReference type="Gene3D" id="3.30.1330.60">
    <property type="entry name" value="OmpA-like domain"/>
    <property type="match status" value="1"/>
</dbReference>
<comment type="caution">
    <text evidence="8">The sequence shown here is derived from an EMBL/GenBank/DDBJ whole genome shotgun (WGS) entry which is preliminary data.</text>
</comment>
<dbReference type="PANTHER" id="PTHR30329:SF21">
    <property type="entry name" value="LIPOPROTEIN YIAD-RELATED"/>
    <property type="match status" value="1"/>
</dbReference>
<dbReference type="AlphaFoldDB" id="A0A7C9QW00"/>
<dbReference type="PROSITE" id="PS51257">
    <property type="entry name" value="PROKAR_LIPOPROTEIN"/>
    <property type="match status" value="1"/>
</dbReference>
<dbReference type="InterPro" id="IPR006665">
    <property type="entry name" value="OmpA-like"/>
</dbReference>
<sequence length="199" mass="21368">MNKFFLPALGLAMMALAACSGGDRVVLMADPDGHVGRIQVSSAGGTQVLDQEKTASNVATAKSAPTAAKPVEEQEIRKVWGRALAAMPPRPQTFLLYFKTGGSDLRDESKPEVTRITDVLRDWPHPHVLVAGHADGTGSDEINIKVSRERADAVRDMLVKMGVPSDAIEATSHGKRNPLVKVPDGTAEPRNRRVSVTIQ</sequence>
<protein>
    <submittedName>
        <fullName evidence="8">OmpA family protein</fullName>
    </submittedName>
</protein>
<dbReference type="InterPro" id="IPR036737">
    <property type="entry name" value="OmpA-like_sf"/>
</dbReference>
<gene>
    <name evidence="8" type="ORF">G4223_17880</name>
</gene>
<dbReference type="Pfam" id="PF00691">
    <property type="entry name" value="OmpA"/>
    <property type="match status" value="1"/>
</dbReference>
<comment type="subcellular location">
    <subcellularLocation>
        <location evidence="1">Cell outer membrane</location>
    </subcellularLocation>
</comment>
<evidence type="ECO:0000256" key="1">
    <source>
        <dbReference type="ARBA" id="ARBA00004442"/>
    </source>
</evidence>
<feature type="domain" description="OmpA-like" evidence="7">
    <location>
        <begin position="85"/>
        <end position="199"/>
    </location>
</feature>
<evidence type="ECO:0000256" key="3">
    <source>
        <dbReference type="ARBA" id="ARBA00023237"/>
    </source>
</evidence>
<dbReference type="InterPro" id="IPR006664">
    <property type="entry name" value="OMP_bac"/>
</dbReference>
<dbReference type="SUPFAM" id="SSF103088">
    <property type="entry name" value="OmpA-like"/>
    <property type="match status" value="1"/>
</dbReference>
<dbReference type="PANTHER" id="PTHR30329">
    <property type="entry name" value="STATOR ELEMENT OF FLAGELLAR MOTOR COMPLEX"/>
    <property type="match status" value="1"/>
</dbReference>
<evidence type="ECO:0000313" key="8">
    <source>
        <dbReference type="EMBL" id="NFV81983.1"/>
    </source>
</evidence>
<dbReference type="RefSeq" id="WP_163682534.1">
    <property type="nucleotide sequence ID" value="NZ_JAAIYP010000044.1"/>
</dbReference>
<proteinExistence type="predicted"/>
<dbReference type="InterPro" id="IPR050330">
    <property type="entry name" value="Bact_OuterMem_StrucFunc"/>
</dbReference>
<feature type="chain" id="PRO_5028870184" evidence="6">
    <location>
        <begin position="18"/>
        <end position="199"/>
    </location>
</feature>
<keyword evidence="2 4" id="KW-0472">Membrane</keyword>
<organism evidence="8 9">
    <name type="scientific">Magnetospirillum aberrantis SpK</name>
    <dbReference type="NCBI Taxonomy" id="908842"/>
    <lineage>
        <taxon>Bacteria</taxon>
        <taxon>Pseudomonadati</taxon>
        <taxon>Pseudomonadota</taxon>
        <taxon>Alphaproteobacteria</taxon>
        <taxon>Rhodospirillales</taxon>
        <taxon>Rhodospirillaceae</taxon>
        <taxon>Magnetospirillum</taxon>
    </lineage>
</organism>
<evidence type="ECO:0000256" key="6">
    <source>
        <dbReference type="SAM" id="SignalP"/>
    </source>
</evidence>
<evidence type="ECO:0000259" key="7">
    <source>
        <dbReference type="PROSITE" id="PS51123"/>
    </source>
</evidence>
<evidence type="ECO:0000313" key="9">
    <source>
        <dbReference type="Proteomes" id="UP000480684"/>
    </source>
</evidence>
<feature type="region of interest" description="Disordered" evidence="5">
    <location>
        <begin position="169"/>
        <end position="199"/>
    </location>
</feature>
<dbReference type="PROSITE" id="PS51123">
    <property type="entry name" value="OMPA_2"/>
    <property type="match status" value="1"/>
</dbReference>
<dbReference type="PRINTS" id="PR01021">
    <property type="entry name" value="OMPADOMAIN"/>
</dbReference>
<evidence type="ECO:0000256" key="5">
    <source>
        <dbReference type="SAM" id="MobiDB-lite"/>
    </source>
</evidence>
<keyword evidence="9" id="KW-1185">Reference proteome</keyword>
<dbReference type="GO" id="GO:0009279">
    <property type="term" value="C:cell outer membrane"/>
    <property type="evidence" value="ECO:0007669"/>
    <property type="project" value="UniProtKB-SubCell"/>
</dbReference>
<accession>A0A7C9QW00</accession>
<feature type="signal peptide" evidence="6">
    <location>
        <begin position="1"/>
        <end position="17"/>
    </location>
</feature>
<reference evidence="8 9" key="1">
    <citation type="submission" date="2020-02" db="EMBL/GenBank/DDBJ databases">
        <authorList>
            <person name="Dziuba M."/>
            <person name="Kuznetsov B."/>
            <person name="Mardanov A."/>
            <person name="Ravin N."/>
            <person name="Grouzdev D."/>
        </authorList>
    </citation>
    <scope>NUCLEOTIDE SEQUENCE [LARGE SCALE GENOMIC DNA]</scope>
    <source>
        <strain evidence="8 9">SpK</strain>
    </source>
</reference>
<dbReference type="CDD" id="cd07185">
    <property type="entry name" value="OmpA_C-like"/>
    <property type="match status" value="1"/>
</dbReference>